<proteinExistence type="predicted"/>
<gene>
    <name evidence="1" type="ORF">RRF57_010003</name>
</gene>
<evidence type="ECO:0000313" key="1">
    <source>
        <dbReference type="EMBL" id="KAK5634289.1"/>
    </source>
</evidence>
<protein>
    <submittedName>
        <fullName evidence="1">Uncharacterized protein</fullName>
    </submittedName>
</protein>
<sequence length="63" mass="7250">MDNPPPRKKYYRPSIPWDETMEIGPGSHHDLDFIRRINKNENRTVGNGTVEDPKVGALMDLET</sequence>
<accession>A0AAN7V099</accession>
<dbReference type="Proteomes" id="UP001305414">
    <property type="component" value="Unassembled WGS sequence"/>
</dbReference>
<dbReference type="EMBL" id="JAWHQM010000039">
    <property type="protein sequence ID" value="KAK5634289.1"/>
    <property type="molecule type" value="Genomic_DNA"/>
</dbReference>
<reference evidence="1 2" key="1">
    <citation type="submission" date="2023-10" db="EMBL/GenBank/DDBJ databases">
        <title>Draft genome sequence of Xylaria bambusicola isolate GMP-LS, the root and basal stem rot pathogen of sugarcane in Indonesia.</title>
        <authorList>
            <person name="Selvaraj P."/>
            <person name="Muralishankar V."/>
            <person name="Muruganantham S."/>
            <person name="Sp S."/>
            <person name="Haryani S."/>
            <person name="Lau K.J.X."/>
            <person name="Naqvi N.I."/>
        </authorList>
    </citation>
    <scope>NUCLEOTIDE SEQUENCE [LARGE SCALE GENOMIC DNA]</scope>
    <source>
        <strain evidence="1">GMP-LS</strain>
    </source>
</reference>
<evidence type="ECO:0000313" key="2">
    <source>
        <dbReference type="Proteomes" id="UP001305414"/>
    </source>
</evidence>
<comment type="caution">
    <text evidence="1">The sequence shown here is derived from an EMBL/GenBank/DDBJ whole genome shotgun (WGS) entry which is preliminary data.</text>
</comment>
<dbReference type="AlphaFoldDB" id="A0AAN7V099"/>
<keyword evidence="2" id="KW-1185">Reference proteome</keyword>
<name>A0AAN7V099_9PEZI</name>
<organism evidence="1 2">
    <name type="scientific">Xylaria bambusicola</name>
    <dbReference type="NCBI Taxonomy" id="326684"/>
    <lineage>
        <taxon>Eukaryota</taxon>
        <taxon>Fungi</taxon>
        <taxon>Dikarya</taxon>
        <taxon>Ascomycota</taxon>
        <taxon>Pezizomycotina</taxon>
        <taxon>Sordariomycetes</taxon>
        <taxon>Xylariomycetidae</taxon>
        <taxon>Xylariales</taxon>
        <taxon>Xylariaceae</taxon>
        <taxon>Xylaria</taxon>
    </lineage>
</organism>